<evidence type="ECO:0000313" key="8">
    <source>
        <dbReference type="Proteomes" id="UP000677016"/>
    </source>
</evidence>
<dbReference type="Pfam" id="PF06029">
    <property type="entry name" value="AlkA_N"/>
    <property type="match status" value="1"/>
</dbReference>
<evidence type="ECO:0000256" key="1">
    <source>
        <dbReference type="ARBA" id="ARBA00000086"/>
    </source>
</evidence>
<evidence type="ECO:0000313" key="7">
    <source>
        <dbReference type="EMBL" id="MBR7744107.1"/>
    </source>
</evidence>
<dbReference type="GO" id="GO:0032131">
    <property type="term" value="F:alkylated DNA binding"/>
    <property type="evidence" value="ECO:0007669"/>
    <property type="project" value="TreeGrafter"/>
</dbReference>
<name>A0A941DBU4_9MICO</name>
<feature type="domain" description="DNA-3-methyladenine glycosylase AlkA N-terminal" evidence="6">
    <location>
        <begin position="6"/>
        <end position="121"/>
    </location>
</feature>
<dbReference type="InterPro" id="IPR011257">
    <property type="entry name" value="DNA_glycosylase"/>
</dbReference>
<keyword evidence="3" id="KW-0227">DNA damage</keyword>
<dbReference type="GO" id="GO:0006307">
    <property type="term" value="P:DNA alkylation repair"/>
    <property type="evidence" value="ECO:0007669"/>
    <property type="project" value="TreeGrafter"/>
</dbReference>
<dbReference type="InterPro" id="IPR010316">
    <property type="entry name" value="AlkA_N"/>
</dbReference>
<evidence type="ECO:0000256" key="3">
    <source>
        <dbReference type="ARBA" id="ARBA00022763"/>
    </source>
</evidence>
<dbReference type="EMBL" id="JAGSNF010000017">
    <property type="protein sequence ID" value="MBR7744107.1"/>
    <property type="molecule type" value="Genomic_DNA"/>
</dbReference>
<dbReference type="Gene3D" id="1.10.1670.10">
    <property type="entry name" value="Helix-hairpin-Helix base-excision DNA repair enzymes (C-terminal)"/>
    <property type="match status" value="1"/>
</dbReference>
<dbReference type="Gene3D" id="1.10.340.30">
    <property type="entry name" value="Hypothetical protein, domain 2"/>
    <property type="match status" value="1"/>
</dbReference>
<dbReference type="InterPro" id="IPR037046">
    <property type="entry name" value="AlkA_N_sf"/>
</dbReference>
<dbReference type="SUPFAM" id="SSF48150">
    <property type="entry name" value="DNA-glycosylase"/>
    <property type="match status" value="1"/>
</dbReference>
<dbReference type="InterPro" id="IPR003265">
    <property type="entry name" value="HhH-GPD_domain"/>
</dbReference>
<accession>A0A941DBU4</accession>
<keyword evidence="8" id="KW-1185">Reference proteome</keyword>
<dbReference type="Proteomes" id="UP000677016">
    <property type="component" value="Unassembled WGS sequence"/>
</dbReference>
<protein>
    <recommendedName>
        <fullName evidence="2">DNA-3-methyladenine glycosylase II</fullName>
        <ecNumber evidence="2">3.2.2.21</ecNumber>
    </recommendedName>
</protein>
<dbReference type="InterPro" id="IPR051912">
    <property type="entry name" value="Alkylbase_DNA_Glycosylase/TA"/>
</dbReference>
<evidence type="ECO:0000256" key="4">
    <source>
        <dbReference type="ARBA" id="ARBA00023204"/>
    </source>
</evidence>
<dbReference type="GO" id="GO:0032993">
    <property type="term" value="C:protein-DNA complex"/>
    <property type="evidence" value="ECO:0007669"/>
    <property type="project" value="TreeGrafter"/>
</dbReference>
<organism evidence="7 8">
    <name type="scientific">Phycicoccus avicenniae</name>
    <dbReference type="NCBI Taxonomy" id="2828860"/>
    <lineage>
        <taxon>Bacteria</taxon>
        <taxon>Bacillati</taxon>
        <taxon>Actinomycetota</taxon>
        <taxon>Actinomycetes</taxon>
        <taxon>Micrococcales</taxon>
        <taxon>Intrasporangiaceae</taxon>
        <taxon>Phycicoccus</taxon>
    </lineage>
</organism>
<dbReference type="GO" id="GO:0006285">
    <property type="term" value="P:base-excision repair, AP site formation"/>
    <property type="evidence" value="ECO:0007669"/>
    <property type="project" value="TreeGrafter"/>
</dbReference>
<evidence type="ECO:0000259" key="5">
    <source>
        <dbReference type="SMART" id="SM00478"/>
    </source>
</evidence>
<sequence>MSGAGAVVVEEPLDVPFVRAWLRAHAVPGVDEVVEAGDGIVHRRVVPTAEGPTRLTLALPATGSVRVTAEGPGEAEALAAGRRWLGLDLDPAPAVSALAADPVLGPLVRTRPHVRVPGAPDPFEAAVNVVLGQHVSLAAGRVFAGRLAASTPVRAEALAGADPEALREAVGVTSARARTLVALAVGVRDGLDLSPAADPLDRARRRAALLALPGVGPWTADLVATRCLRDPDVFLPGDLVLRRALGGVSAREAAEAAQAWRPFRSLAVVHLWTAHALDPR</sequence>
<dbReference type="SMART" id="SM01009">
    <property type="entry name" value="AlkA_N"/>
    <property type="match status" value="1"/>
</dbReference>
<keyword evidence="4" id="KW-0234">DNA repair</keyword>
<dbReference type="EC" id="3.2.2.21" evidence="2"/>
<dbReference type="AlphaFoldDB" id="A0A941DBU4"/>
<dbReference type="Gene3D" id="3.30.310.20">
    <property type="entry name" value="DNA-3-methyladenine glycosylase AlkA, N-terminal domain"/>
    <property type="match status" value="1"/>
</dbReference>
<comment type="catalytic activity">
    <reaction evidence="1">
        <text>Hydrolysis of alkylated DNA, releasing 3-methyladenine, 3-methylguanine, 7-methylguanine and 7-methyladenine.</text>
        <dbReference type="EC" id="3.2.2.21"/>
    </reaction>
</comment>
<dbReference type="SMART" id="SM00478">
    <property type="entry name" value="ENDO3c"/>
    <property type="match status" value="1"/>
</dbReference>
<dbReference type="RefSeq" id="WP_211603526.1">
    <property type="nucleotide sequence ID" value="NZ_JAGSNF010000017.1"/>
</dbReference>
<dbReference type="PANTHER" id="PTHR43003:SF13">
    <property type="entry name" value="DNA-3-METHYLADENINE GLYCOSYLASE 2"/>
    <property type="match status" value="1"/>
</dbReference>
<proteinExistence type="predicted"/>
<comment type="caution">
    <text evidence="7">The sequence shown here is derived from an EMBL/GenBank/DDBJ whole genome shotgun (WGS) entry which is preliminary data.</text>
</comment>
<feature type="domain" description="HhH-GPD" evidence="5">
    <location>
        <begin position="131"/>
        <end position="276"/>
    </location>
</feature>
<reference evidence="7" key="1">
    <citation type="submission" date="2021-04" db="EMBL/GenBank/DDBJ databases">
        <title>Phycicoccus avicenniae sp. nov., a novel endophytic actinomycetes isolated from branch of Avicennia mariana.</title>
        <authorList>
            <person name="Tuo L."/>
        </authorList>
    </citation>
    <scope>NUCLEOTIDE SEQUENCE</scope>
    <source>
        <strain evidence="7">BSK3Z-2</strain>
    </source>
</reference>
<gene>
    <name evidence="7" type="ORF">KC207_12490</name>
</gene>
<evidence type="ECO:0000256" key="2">
    <source>
        <dbReference type="ARBA" id="ARBA00012000"/>
    </source>
</evidence>
<dbReference type="InterPro" id="IPR023170">
    <property type="entry name" value="HhH_base_excis_C"/>
</dbReference>
<evidence type="ECO:0000259" key="6">
    <source>
        <dbReference type="SMART" id="SM01009"/>
    </source>
</evidence>
<dbReference type="GO" id="GO:0043916">
    <property type="term" value="F:DNA-7-methylguanine glycosylase activity"/>
    <property type="evidence" value="ECO:0007669"/>
    <property type="project" value="TreeGrafter"/>
</dbReference>
<dbReference type="PANTHER" id="PTHR43003">
    <property type="entry name" value="DNA-3-METHYLADENINE GLYCOSYLASE"/>
    <property type="match status" value="1"/>
</dbReference>
<dbReference type="GO" id="GO:0008725">
    <property type="term" value="F:DNA-3-methyladenine glycosylase activity"/>
    <property type="evidence" value="ECO:0007669"/>
    <property type="project" value="TreeGrafter"/>
</dbReference>
<dbReference type="GO" id="GO:0005737">
    <property type="term" value="C:cytoplasm"/>
    <property type="evidence" value="ECO:0007669"/>
    <property type="project" value="TreeGrafter"/>
</dbReference>